<sequence length="210" mass="24575">MFVIKPFVNPEDNYDSLEEEEEGGFSCPLNEILESEGSVDPKKIESEQNRIHFENTIKQLKWKIEKSNKAYEAQWNEWNKAKTRLKECEYRNKELIDENRTLNKKLGNLREILESITTNSEPNSSVILEKPGKKEENKVAEPVKEAEIVKNAGPRQDDTKINLKKELKDIKLLTQSWVTWNTNIARIFELIKRSKGISYVRDNLTDFKCE</sequence>
<protein>
    <submittedName>
        <fullName evidence="2">Uncharacterized protein</fullName>
    </submittedName>
</protein>
<accession>A0AAU9J571</accession>
<evidence type="ECO:0000313" key="2">
    <source>
        <dbReference type="EMBL" id="CAG9320455.1"/>
    </source>
</evidence>
<name>A0AAU9J571_9CILI</name>
<proteinExistence type="predicted"/>
<dbReference type="AlphaFoldDB" id="A0AAU9J571"/>
<keyword evidence="1" id="KW-0175">Coiled coil</keyword>
<dbReference type="EMBL" id="CAJZBQ010000025">
    <property type="protein sequence ID" value="CAG9320455.1"/>
    <property type="molecule type" value="Genomic_DNA"/>
</dbReference>
<evidence type="ECO:0000313" key="3">
    <source>
        <dbReference type="Proteomes" id="UP001162131"/>
    </source>
</evidence>
<reference evidence="2" key="1">
    <citation type="submission" date="2021-09" db="EMBL/GenBank/DDBJ databases">
        <authorList>
            <consortium name="AG Swart"/>
            <person name="Singh M."/>
            <person name="Singh A."/>
            <person name="Seah K."/>
            <person name="Emmerich C."/>
        </authorList>
    </citation>
    <scope>NUCLEOTIDE SEQUENCE</scope>
    <source>
        <strain evidence="2">ATCC30299</strain>
    </source>
</reference>
<comment type="caution">
    <text evidence="2">The sequence shown here is derived from an EMBL/GenBank/DDBJ whole genome shotgun (WGS) entry which is preliminary data.</text>
</comment>
<organism evidence="2 3">
    <name type="scientific">Blepharisma stoltei</name>
    <dbReference type="NCBI Taxonomy" id="1481888"/>
    <lineage>
        <taxon>Eukaryota</taxon>
        <taxon>Sar</taxon>
        <taxon>Alveolata</taxon>
        <taxon>Ciliophora</taxon>
        <taxon>Postciliodesmatophora</taxon>
        <taxon>Heterotrichea</taxon>
        <taxon>Heterotrichida</taxon>
        <taxon>Blepharismidae</taxon>
        <taxon>Blepharisma</taxon>
    </lineage>
</organism>
<dbReference type="Proteomes" id="UP001162131">
    <property type="component" value="Unassembled WGS sequence"/>
</dbReference>
<evidence type="ECO:0000256" key="1">
    <source>
        <dbReference type="SAM" id="Coils"/>
    </source>
</evidence>
<keyword evidence="3" id="KW-1185">Reference proteome</keyword>
<gene>
    <name evidence="2" type="ORF">BSTOLATCC_MIC26370</name>
</gene>
<feature type="coiled-coil region" evidence="1">
    <location>
        <begin position="85"/>
        <end position="112"/>
    </location>
</feature>